<keyword evidence="1" id="KW-0472">Membrane</keyword>
<evidence type="ECO:0000313" key="3">
    <source>
        <dbReference type="Proteomes" id="UP000299102"/>
    </source>
</evidence>
<name>A0A4C1X9P9_EUMVA</name>
<evidence type="ECO:0000256" key="1">
    <source>
        <dbReference type="SAM" id="Phobius"/>
    </source>
</evidence>
<feature type="transmembrane region" description="Helical" evidence="1">
    <location>
        <begin position="50"/>
        <end position="69"/>
    </location>
</feature>
<evidence type="ECO:0000313" key="2">
    <source>
        <dbReference type="EMBL" id="GBP59089.1"/>
    </source>
</evidence>
<sequence>MSLTKEFTMQEARKKCEILKKSLAKDAAAHISKCKRSDNAQRSFKTNAQVYLRLAIICLQLSLALPHVVCPGAHVANTLLLF</sequence>
<organism evidence="2 3">
    <name type="scientific">Eumeta variegata</name>
    <name type="common">Bagworm moth</name>
    <name type="synonym">Eumeta japonica</name>
    <dbReference type="NCBI Taxonomy" id="151549"/>
    <lineage>
        <taxon>Eukaryota</taxon>
        <taxon>Metazoa</taxon>
        <taxon>Ecdysozoa</taxon>
        <taxon>Arthropoda</taxon>
        <taxon>Hexapoda</taxon>
        <taxon>Insecta</taxon>
        <taxon>Pterygota</taxon>
        <taxon>Neoptera</taxon>
        <taxon>Endopterygota</taxon>
        <taxon>Lepidoptera</taxon>
        <taxon>Glossata</taxon>
        <taxon>Ditrysia</taxon>
        <taxon>Tineoidea</taxon>
        <taxon>Psychidae</taxon>
        <taxon>Oiketicinae</taxon>
        <taxon>Eumeta</taxon>
    </lineage>
</organism>
<protein>
    <submittedName>
        <fullName evidence="2">Uncharacterized protein</fullName>
    </submittedName>
</protein>
<comment type="caution">
    <text evidence="2">The sequence shown here is derived from an EMBL/GenBank/DDBJ whole genome shotgun (WGS) entry which is preliminary data.</text>
</comment>
<dbReference type="EMBL" id="BGZK01000752">
    <property type="protein sequence ID" value="GBP59089.1"/>
    <property type="molecule type" value="Genomic_DNA"/>
</dbReference>
<keyword evidence="1" id="KW-0812">Transmembrane</keyword>
<keyword evidence="3" id="KW-1185">Reference proteome</keyword>
<proteinExistence type="predicted"/>
<accession>A0A4C1X9P9</accession>
<reference evidence="2 3" key="1">
    <citation type="journal article" date="2019" name="Commun. Biol.">
        <title>The bagworm genome reveals a unique fibroin gene that provides high tensile strength.</title>
        <authorList>
            <person name="Kono N."/>
            <person name="Nakamura H."/>
            <person name="Ohtoshi R."/>
            <person name="Tomita M."/>
            <person name="Numata K."/>
            <person name="Arakawa K."/>
        </authorList>
    </citation>
    <scope>NUCLEOTIDE SEQUENCE [LARGE SCALE GENOMIC DNA]</scope>
</reference>
<dbReference type="Proteomes" id="UP000299102">
    <property type="component" value="Unassembled WGS sequence"/>
</dbReference>
<dbReference type="AlphaFoldDB" id="A0A4C1X9P9"/>
<keyword evidence="1" id="KW-1133">Transmembrane helix</keyword>
<gene>
    <name evidence="2" type="ORF">EVAR_48065_1</name>
</gene>